<proteinExistence type="predicted"/>
<sequence>MSLVTCGLRSASLLPGTTTERTRYRRKQTVDRSGPGTMLETSHSGATPGDTGTGSCRGSNVLQPSNSQHHNNSNSNNNNNNSSSSNNADDNPIPDGLRWIERMVMEAEQQYPGELGERVSITRSETQGNLNEPFE</sequence>
<evidence type="ECO:0000313" key="2">
    <source>
        <dbReference type="EnsemblMetazoa" id="AMAM001689-PA"/>
    </source>
</evidence>
<protein>
    <submittedName>
        <fullName evidence="2">Uncharacterized protein</fullName>
    </submittedName>
</protein>
<dbReference type="AlphaFoldDB" id="A0A182S8A5"/>
<feature type="compositionally biased region" description="Polar residues" evidence="1">
    <location>
        <begin position="121"/>
        <end position="135"/>
    </location>
</feature>
<feature type="compositionally biased region" description="Low complexity" evidence="1">
    <location>
        <begin position="65"/>
        <end position="87"/>
    </location>
</feature>
<keyword evidence="3" id="KW-1185">Reference proteome</keyword>
<dbReference type="VEuPathDB" id="VectorBase:AMAM001689"/>
<feature type="compositionally biased region" description="Polar residues" evidence="1">
    <location>
        <begin position="53"/>
        <end position="64"/>
    </location>
</feature>
<organism evidence="2 3">
    <name type="scientific">Anopheles maculatus</name>
    <dbReference type="NCBI Taxonomy" id="74869"/>
    <lineage>
        <taxon>Eukaryota</taxon>
        <taxon>Metazoa</taxon>
        <taxon>Ecdysozoa</taxon>
        <taxon>Arthropoda</taxon>
        <taxon>Hexapoda</taxon>
        <taxon>Insecta</taxon>
        <taxon>Pterygota</taxon>
        <taxon>Neoptera</taxon>
        <taxon>Endopterygota</taxon>
        <taxon>Diptera</taxon>
        <taxon>Nematocera</taxon>
        <taxon>Culicoidea</taxon>
        <taxon>Culicidae</taxon>
        <taxon>Anophelinae</taxon>
        <taxon>Anopheles</taxon>
        <taxon>Anopheles maculatus group</taxon>
    </lineage>
</organism>
<evidence type="ECO:0000256" key="1">
    <source>
        <dbReference type="SAM" id="MobiDB-lite"/>
    </source>
</evidence>
<dbReference type="Proteomes" id="UP000075901">
    <property type="component" value="Unassembled WGS sequence"/>
</dbReference>
<dbReference type="EnsemblMetazoa" id="AMAM001689-RA">
    <property type="protein sequence ID" value="AMAM001689-PA"/>
    <property type="gene ID" value="AMAM001689"/>
</dbReference>
<evidence type="ECO:0000313" key="3">
    <source>
        <dbReference type="Proteomes" id="UP000075901"/>
    </source>
</evidence>
<name>A0A182S8A5_9DIPT</name>
<feature type="region of interest" description="Disordered" evidence="1">
    <location>
        <begin position="1"/>
        <end position="135"/>
    </location>
</feature>
<accession>A0A182S8A5</accession>
<reference evidence="3" key="1">
    <citation type="submission" date="2013-09" db="EMBL/GenBank/DDBJ databases">
        <title>The Genome Sequence of Anopheles maculatus species B.</title>
        <authorList>
            <consortium name="The Broad Institute Genomics Platform"/>
            <person name="Neafsey D.E."/>
            <person name="Besansky N."/>
            <person name="Howell P."/>
            <person name="Walton C."/>
            <person name="Young S.K."/>
            <person name="Zeng Q."/>
            <person name="Gargeya S."/>
            <person name="Fitzgerald M."/>
            <person name="Haas B."/>
            <person name="Abouelleil A."/>
            <person name="Allen A.W."/>
            <person name="Alvarado L."/>
            <person name="Arachchi H.M."/>
            <person name="Berlin A.M."/>
            <person name="Chapman S.B."/>
            <person name="Gainer-Dewar J."/>
            <person name="Goldberg J."/>
            <person name="Griggs A."/>
            <person name="Gujja S."/>
            <person name="Hansen M."/>
            <person name="Howarth C."/>
            <person name="Imamovic A."/>
            <person name="Ireland A."/>
            <person name="Larimer J."/>
            <person name="McCowan C."/>
            <person name="Murphy C."/>
            <person name="Pearson M."/>
            <person name="Poon T.W."/>
            <person name="Priest M."/>
            <person name="Roberts A."/>
            <person name="Saif S."/>
            <person name="Shea T."/>
            <person name="Sisk P."/>
            <person name="Sykes S."/>
            <person name="Wortman J."/>
            <person name="Nusbaum C."/>
            <person name="Birren B."/>
        </authorList>
    </citation>
    <scope>NUCLEOTIDE SEQUENCE [LARGE SCALE GENOMIC DNA]</scope>
    <source>
        <strain evidence="3">maculatus3</strain>
    </source>
</reference>
<reference evidence="2" key="2">
    <citation type="submission" date="2020-05" db="UniProtKB">
        <authorList>
            <consortium name="EnsemblMetazoa"/>
        </authorList>
    </citation>
    <scope>IDENTIFICATION</scope>
    <source>
        <strain evidence="2">maculatus3</strain>
    </source>
</reference>